<keyword evidence="2" id="KW-0238">DNA-binding</keyword>
<dbReference type="Gene3D" id="3.40.1410.10">
    <property type="entry name" value="Chorismate lyase-like"/>
    <property type="match status" value="1"/>
</dbReference>
<dbReference type="GO" id="GO:0003700">
    <property type="term" value="F:DNA-binding transcription factor activity"/>
    <property type="evidence" value="ECO:0007669"/>
    <property type="project" value="InterPro"/>
</dbReference>
<name>A0A6H9Z164_9ACTN</name>
<feature type="domain" description="HTH gntR-type" evidence="4">
    <location>
        <begin position="36"/>
        <end position="104"/>
    </location>
</feature>
<dbReference type="EMBL" id="WBMT01000007">
    <property type="protein sequence ID" value="KAB2348358.1"/>
    <property type="molecule type" value="Genomic_DNA"/>
</dbReference>
<proteinExistence type="predicted"/>
<dbReference type="Pfam" id="PF07702">
    <property type="entry name" value="UTRA"/>
    <property type="match status" value="1"/>
</dbReference>
<dbReference type="PANTHER" id="PTHR44846">
    <property type="entry name" value="MANNOSYL-D-GLYCERATE TRANSPORT/METABOLISM SYSTEM REPRESSOR MNGR-RELATED"/>
    <property type="match status" value="1"/>
</dbReference>
<reference evidence="5 6" key="1">
    <citation type="submission" date="2019-09" db="EMBL/GenBank/DDBJ databases">
        <title>Actinomadura physcomitrii sp. nov., a novel actinomycete isolated from moss [Physcomitrium sphaericum (Ludw) Fuernr].</title>
        <authorList>
            <person name="Zhuang X."/>
            <person name="Liu C."/>
        </authorList>
    </citation>
    <scope>NUCLEOTIDE SEQUENCE [LARGE SCALE GENOMIC DNA]</scope>
    <source>
        <strain evidence="5 6">HMC1</strain>
    </source>
</reference>
<dbReference type="Pfam" id="PF00392">
    <property type="entry name" value="GntR"/>
    <property type="match status" value="1"/>
</dbReference>
<dbReference type="SUPFAM" id="SSF46785">
    <property type="entry name" value="Winged helix' DNA-binding domain"/>
    <property type="match status" value="1"/>
</dbReference>
<sequence>MLTLGKLSTQLEPGYSGCQAWCGTVRGRPLGVALSQPAYLRIADDLRRQIVDGHLAPGDRVPSRHQLAHDHGVSDRVAVEAVRLLIAEGYLEARPGAGTFVRARPEVRRLSRSWYREDRGGSPFAADMEAQGRASTWRSSSETTTATPAIAERLDIAPGDPVMRTRYVFLADDQPVMTSTSWEPLAITRGTPVMFPEKGPHAGLGVVARMRLIGVEVTRVTEIVTARAILTDEVERLAEPLGSIMMVVQRTYAGERPVETADLVVPVDRYELSYVIPVEHAD</sequence>
<dbReference type="SMART" id="SM00866">
    <property type="entry name" value="UTRA"/>
    <property type="match status" value="1"/>
</dbReference>
<dbReference type="AlphaFoldDB" id="A0A6H9Z164"/>
<keyword evidence="1" id="KW-0805">Transcription regulation</keyword>
<dbReference type="InterPro" id="IPR036388">
    <property type="entry name" value="WH-like_DNA-bd_sf"/>
</dbReference>
<dbReference type="Proteomes" id="UP000468735">
    <property type="component" value="Unassembled WGS sequence"/>
</dbReference>
<dbReference type="InterPro" id="IPR050679">
    <property type="entry name" value="Bact_HTH_transcr_reg"/>
</dbReference>
<evidence type="ECO:0000256" key="3">
    <source>
        <dbReference type="ARBA" id="ARBA00023163"/>
    </source>
</evidence>
<keyword evidence="3" id="KW-0804">Transcription</keyword>
<evidence type="ECO:0000313" key="5">
    <source>
        <dbReference type="EMBL" id="KAB2348358.1"/>
    </source>
</evidence>
<dbReference type="PANTHER" id="PTHR44846:SF17">
    <property type="entry name" value="GNTR-FAMILY TRANSCRIPTIONAL REGULATOR"/>
    <property type="match status" value="1"/>
</dbReference>
<evidence type="ECO:0000313" key="6">
    <source>
        <dbReference type="Proteomes" id="UP000468735"/>
    </source>
</evidence>
<dbReference type="InterPro" id="IPR036390">
    <property type="entry name" value="WH_DNA-bd_sf"/>
</dbReference>
<protein>
    <submittedName>
        <fullName evidence="5">GntR family transcriptional regulator</fullName>
    </submittedName>
</protein>
<dbReference type="InterPro" id="IPR028978">
    <property type="entry name" value="Chorismate_lyase_/UTRA_dom_sf"/>
</dbReference>
<dbReference type="GO" id="GO:0045892">
    <property type="term" value="P:negative regulation of DNA-templated transcription"/>
    <property type="evidence" value="ECO:0007669"/>
    <property type="project" value="TreeGrafter"/>
</dbReference>
<dbReference type="OrthoDB" id="4532751at2"/>
<organism evidence="5 6">
    <name type="scientific">Actinomadura rudentiformis</name>
    <dbReference type="NCBI Taxonomy" id="359158"/>
    <lineage>
        <taxon>Bacteria</taxon>
        <taxon>Bacillati</taxon>
        <taxon>Actinomycetota</taxon>
        <taxon>Actinomycetes</taxon>
        <taxon>Streptosporangiales</taxon>
        <taxon>Thermomonosporaceae</taxon>
        <taxon>Actinomadura</taxon>
    </lineage>
</organism>
<evidence type="ECO:0000256" key="1">
    <source>
        <dbReference type="ARBA" id="ARBA00023015"/>
    </source>
</evidence>
<dbReference type="SMART" id="SM00345">
    <property type="entry name" value="HTH_GNTR"/>
    <property type="match status" value="1"/>
</dbReference>
<comment type="caution">
    <text evidence="5">The sequence shown here is derived from an EMBL/GenBank/DDBJ whole genome shotgun (WGS) entry which is preliminary data.</text>
</comment>
<keyword evidence="6" id="KW-1185">Reference proteome</keyword>
<evidence type="ECO:0000259" key="4">
    <source>
        <dbReference type="PROSITE" id="PS50949"/>
    </source>
</evidence>
<dbReference type="Gene3D" id="1.10.10.10">
    <property type="entry name" value="Winged helix-like DNA-binding domain superfamily/Winged helix DNA-binding domain"/>
    <property type="match status" value="1"/>
</dbReference>
<accession>A0A6H9Z164</accession>
<gene>
    <name evidence="5" type="ORF">F8566_16315</name>
</gene>
<dbReference type="GO" id="GO:0003677">
    <property type="term" value="F:DNA binding"/>
    <property type="evidence" value="ECO:0007669"/>
    <property type="project" value="UniProtKB-KW"/>
</dbReference>
<dbReference type="PROSITE" id="PS50949">
    <property type="entry name" value="HTH_GNTR"/>
    <property type="match status" value="1"/>
</dbReference>
<dbReference type="InterPro" id="IPR000524">
    <property type="entry name" value="Tscrpt_reg_HTH_GntR"/>
</dbReference>
<dbReference type="SUPFAM" id="SSF64288">
    <property type="entry name" value="Chorismate lyase-like"/>
    <property type="match status" value="1"/>
</dbReference>
<evidence type="ECO:0000256" key="2">
    <source>
        <dbReference type="ARBA" id="ARBA00023125"/>
    </source>
</evidence>
<dbReference type="InterPro" id="IPR011663">
    <property type="entry name" value="UTRA"/>
</dbReference>
<dbReference type="CDD" id="cd07377">
    <property type="entry name" value="WHTH_GntR"/>
    <property type="match status" value="1"/>
</dbReference>